<sequence length="419" mass="47813">MNNDQNWTFLEKLVFRFSFSLLILFMFFFNNGTLPFLSIIGGFIDSILHQFIPWLAKSWHLSDEVSTKMNGSGDTTYHYMMLLFIGLIVPIVVLIWSLVDRKSKNYQPSYYWLTVCVRFYVGLMLINYGLVKVVQLQFPLPAFGRLLTTYGESSPMGLAWTFLGFSKGYNLFMGIAELMAGLLLFRRTVAIGAIITLMTTANVMAVNYFYDVPVKIVSTALVLMCLFLLLPNFKRLFKLFFIGEGTTLIAINPPIIKKRWKRNTKYTLKYLLIALMVLGGIFNVYTSYSKYGAGKPKSPLYGAYKVDKFIRGNKIVLAGDSTYSPWQILILQGIDNGAIKDANGLAYAEITTDTVSKKISFVFANDPDAKQELNYEKNGERLILKGKFYGTDVNISLTKMKFQLIDRKLNWINETPYNR</sequence>
<keyword evidence="1" id="KW-0812">Transmembrane</keyword>
<gene>
    <name evidence="2" type="ORF">FA045_13445</name>
</gene>
<evidence type="ECO:0000256" key="1">
    <source>
        <dbReference type="SAM" id="Phobius"/>
    </source>
</evidence>
<keyword evidence="1" id="KW-0472">Membrane</keyword>
<organism evidence="2 3">
    <name type="scientific">Pedobacter cryotolerans</name>
    <dbReference type="NCBI Taxonomy" id="2571270"/>
    <lineage>
        <taxon>Bacteria</taxon>
        <taxon>Pseudomonadati</taxon>
        <taxon>Bacteroidota</taxon>
        <taxon>Sphingobacteriia</taxon>
        <taxon>Sphingobacteriales</taxon>
        <taxon>Sphingobacteriaceae</taxon>
        <taxon>Pedobacter</taxon>
    </lineage>
</organism>
<comment type="caution">
    <text evidence="2">The sequence shown here is derived from an EMBL/GenBank/DDBJ whole genome shotgun (WGS) entry which is preliminary data.</text>
</comment>
<feature type="transmembrane region" description="Helical" evidence="1">
    <location>
        <begin position="216"/>
        <end position="233"/>
    </location>
</feature>
<evidence type="ECO:0008006" key="4">
    <source>
        <dbReference type="Google" id="ProtNLM"/>
    </source>
</evidence>
<keyword evidence="3" id="KW-1185">Reference proteome</keyword>
<dbReference type="Proteomes" id="UP000310477">
    <property type="component" value="Unassembled WGS sequence"/>
</dbReference>
<feature type="transmembrane region" description="Helical" evidence="1">
    <location>
        <begin position="267"/>
        <end position="288"/>
    </location>
</feature>
<feature type="transmembrane region" description="Helical" evidence="1">
    <location>
        <begin position="110"/>
        <end position="131"/>
    </location>
</feature>
<feature type="transmembrane region" description="Helical" evidence="1">
    <location>
        <begin position="76"/>
        <end position="98"/>
    </location>
</feature>
<reference evidence="2 3" key="1">
    <citation type="submission" date="2019-04" db="EMBL/GenBank/DDBJ databases">
        <title>Pedobacter sp. AR-2-6 sp. nov., isolated from Arctic soil.</title>
        <authorList>
            <person name="Dahal R.H."/>
            <person name="Kim D.-U."/>
        </authorList>
    </citation>
    <scope>NUCLEOTIDE SEQUENCE [LARGE SCALE GENOMIC DNA]</scope>
    <source>
        <strain evidence="2 3">AR-2-6</strain>
    </source>
</reference>
<evidence type="ECO:0000313" key="2">
    <source>
        <dbReference type="EMBL" id="TKB99479.1"/>
    </source>
</evidence>
<dbReference type="AlphaFoldDB" id="A0A4U1C1H4"/>
<evidence type="ECO:0000313" key="3">
    <source>
        <dbReference type="Proteomes" id="UP000310477"/>
    </source>
</evidence>
<dbReference type="OrthoDB" id="102112at2"/>
<name>A0A4U1C1H4_9SPHI</name>
<feature type="transmembrane region" description="Helical" evidence="1">
    <location>
        <begin position="188"/>
        <end position="210"/>
    </location>
</feature>
<protein>
    <recommendedName>
        <fullName evidence="4">DoxX family protein</fullName>
    </recommendedName>
</protein>
<keyword evidence="1" id="KW-1133">Transmembrane helix</keyword>
<dbReference type="EMBL" id="SWBO01000007">
    <property type="protein sequence ID" value="TKB99479.1"/>
    <property type="molecule type" value="Genomic_DNA"/>
</dbReference>
<dbReference type="RefSeq" id="WP_136877596.1">
    <property type="nucleotide sequence ID" value="NZ_SWBO01000007.1"/>
</dbReference>
<accession>A0A4U1C1H4</accession>
<feature type="transmembrane region" description="Helical" evidence="1">
    <location>
        <begin position="157"/>
        <end position="176"/>
    </location>
</feature>
<proteinExistence type="predicted"/>